<accession>A0A645I8U2</accession>
<dbReference type="EMBL" id="VSSQ01109350">
    <property type="protein sequence ID" value="MPN47678.1"/>
    <property type="molecule type" value="Genomic_DNA"/>
</dbReference>
<organism evidence="1">
    <name type="scientific">bioreactor metagenome</name>
    <dbReference type="NCBI Taxonomy" id="1076179"/>
    <lineage>
        <taxon>unclassified sequences</taxon>
        <taxon>metagenomes</taxon>
        <taxon>ecological metagenomes</taxon>
    </lineage>
</organism>
<sequence length="102" mass="10822">MTLRSKVVDLVGLHLLDDADQVGGIGQVAVVQDQAPAWLVRILVEVIDALGVEGGGTTLDAMDLVALFQQKFRQIGAVLTGDSRDQGSFCLCHVASPLPEPR</sequence>
<name>A0A645I8U2_9ZZZZ</name>
<evidence type="ECO:0000313" key="1">
    <source>
        <dbReference type="EMBL" id="MPN47678.1"/>
    </source>
</evidence>
<dbReference type="AlphaFoldDB" id="A0A645I8U2"/>
<comment type="caution">
    <text evidence="1">The sequence shown here is derived from an EMBL/GenBank/DDBJ whole genome shotgun (WGS) entry which is preliminary data.</text>
</comment>
<protein>
    <submittedName>
        <fullName evidence="1">Uncharacterized protein</fullName>
    </submittedName>
</protein>
<proteinExistence type="predicted"/>
<gene>
    <name evidence="1" type="ORF">SDC9_195282</name>
</gene>
<reference evidence="1" key="1">
    <citation type="submission" date="2019-08" db="EMBL/GenBank/DDBJ databases">
        <authorList>
            <person name="Kucharzyk K."/>
            <person name="Murdoch R.W."/>
            <person name="Higgins S."/>
            <person name="Loffler F."/>
        </authorList>
    </citation>
    <scope>NUCLEOTIDE SEQUENCE</scope>
</reference>